<dbReference type="CDD" id="cd00338">
    <property type="entry name" value="Ser_Recombinase"/>
    <property type="match status" value="1"/>
</dbReference>
<protein>
    <submittedName>
        <fullName evidence="6">DNA invertase Pin-like site-specific DNA recombinase</fullName>
    </submittedName>
</protein>
<accession>A0A561UGW4</accession>
<dbReference type="SUPFAM" id="SSF53041">
    <property type="entry name" value="Resolvase-like"/>
    <property type="match status" value="1"/>
</dbReference>
<dbReference type="InterPro" id="IPR006119">
    <property type="entry name" value="Resolv_N"/>
</dbReference>
<dbReference type="GO" id="GO:0000150">
    <property type="term" value="F:DNA strand exchange activity"/>
    <property type="evidence" value="ECO:0007669"/>
    <property type="project" value="InterPro"/>
</dbReference>
<dbReference type="Proteomes" id="UP000317940">
    <property type="component" value="Unassembled WGS sequence"/>
</dbReference>
<feature type="domain" description="Recombinase" evidence="5">
    <location>
        <begin position="171"/>
        <end position="335"/>
    </location>
</feature>
<evidence type="ECO:0000256" key="3">
    <source>
        <dbReference type="SAM" id="MobiDB-lite"/>
    </source>
</evidence>
<dbReference type="InterPro" id="IPR011109">
    <property type="entry name" value="DNA_bind_recombinase_dom"/>
</dbReference>
<dbReference type="PANTHER" id="PTHR30461">
    <property type="entry name" value="DNA-INVERTASE FROM LAMBDOID PROPHAGE"/>
    <property type="match status" value="1"/>
</dbReference>
<dbReference type="GO" id="GO:0003677">
    <property type="term" value="F:DNA binding"/>
    <property type="evidence" value="ECO:0007669"/>
    <property type="project" value="UniProtKB-KW"/>
</dbReference>
<proteinExistence type="predicted"/>
<dbReference type="AlphaFoldDB" id="A0A561UGW4"/>
<dbReference type="InterPro" id="IPR050639">
    <property type="entry name" value="SSR_resolvase"/>
</dbReference>
<keyword evidence="7" id="KW-1185">Reference proteome</keyword>
<evidence type="ECO:0000259" key="4">
    <source>
        <dbReference type="PROSITE" id="PS51736"/>
    </source>
</evidence>
<comment type="caution">
    <text evidence="6">The sequence shown here is derived from an EMBL/GenBank/DDBJ whole genome shotgun (WGS) entry which is preliminary data.</text>
</comment>
<evidence type="ECO:0000256" key="1">
    <source>
        <dbReference type="ARBA" id="ARBA00023125"/>
    </source>
</evidence>
<evidence type="ECO:0000313" key="7">
    <source>
        <dbReference type="Proteomes" id="UP000317940"/>
    </source>
</evidence>
<keyword evidence="1" id="KW-0238">DNA-binding</keyword>
<organism evidence="6 7">
    <name type="scientific">Kitasatospora viridis</name>
    <dbReference type="NCBI Taxonomy" id="281105"/>
    <lineage>
        <taxon>Bacteria</taxon>
        <taxon>Bacillati</taxon>
        <taxon>Actinomycetota</taxon>
        <taxon>Actinomycetes</taxon>
        <taxon>Kitasatosporales</taxon>
        <taxon>Streptomycetaceae</taxon>
        <taxon>Kitasatospora</taxon>
    </lineage>
</organism>
<dbReference type="PROSITE" id="PS51737">
    <property type="entry name" value="RECOMBINASE_DNA_BIND"/>
    <property type="match status" value="1"/>
</dbReference>
<dbReference type="Gene3D" id="3.40.50.1390">
    <property type="entry name" value="Resolvase, N-terminal catalytic domain"/>
    <property type="match status" value="1"/>
</dbReference>
<evidence type="ECO:0000256" key="2">
    <source>
        <dbReference type="ARBA" id="ARBA00023172"/>
    </source>
</evidence>
<dbReference type="EMBL" id="VIWT01000001">
    <property type="protein sequence ID" value="TWF98602.1"/>
    <property type="molecule type" value="Genomic_DNA"/>
</dbReference>
<dbReference type="SMART" id="SM00857">
    <property type="entry name" value="Resolvase"/>
    <property type="match status" value="1"/>
</dbReference>
<dbReference type="PANTHER" id="PTHR30461:SF2">
    <property type="entry name" value="SERINE RECOMBINASE PINE-RELATED"/>
    <property type="match status" value="1"/>
</dbReference>
<sequence>MSTTSQLSAMDIHAAVYARQSDARENASEVSTTVQREQGYAEAERRSASSITYYEDLGISAFTGVERPDFEKLLKDCRAGKINLLIVYYISRLSRLEPEDAIPIVVELLGLGVTIVSVTEGEFRKGNLLDLIHMLMRLDQSHNESKNKSQAVREAKAKAESLGGYLGGKPPYGFALQEETRYTADDRPIAIQLLVHNRDEAEVIRRVWATIKQHMDEPYDPKSKRHPGSLNGIVSDMNNGDEPVPTRGAVTGKKTKDSAWDPKTLKRILRDPRIAGFAAEPIYNVKDDGTATSQVESYRILRDPGTMLPLQRHEPIIPSADWHELQTWLDSRGRGKGLSRGQSLLSAMDVLFCECGSVKTSHADSAKPVKRSYRCRRRKVQPGQHLGECTISQAALDDHVARSIFALLREVEHDHEALAVLAEATRRFGVATESPERARERAALIADRADAARALEELYDDRKAGGFRSDIGRRRFIAEEDALVNLLEATEARLAVLEEAITPVIPIGEWLPEDPAVDPIGPGSWWHGTPIDGQRTFVRLFVDRITVSKSEQRGGRGPVHQRVRIDFAKRQETAENGEGQRVV</sequence>
<dbReference type="Pfam" id="PF00239">
    <property type="entry name" value="Resolvase"/>
    <property type="match status" value="1"/>
</dbReference>
<gene>
    <name evidence="6" type="ORF">FHX73_112423</name>
</gene>
<evidence type="ECO:0000259" key="5">
    <source>
        <dbReference type="PROSITE" id="PS51737"/>
    </source>
</evidence>
<reference evidence="6 7" key="1">
    <citation type="submission" date="2019-06" db="EMBL/GenBank/DDBJ databases">
        <title>Sequencing the genomes of 1000 actinobacteria strains.</title>
        <authorList>
            <person name="Klenk H.-P."/>
        </authorList>
    </citation>
    <scope>NUCLEOTIDE SEQUENCE [LARGE SCALE GENOMIC DNA]</scope>
    <source>
        <strain evidence="6 7">DSM 44826</strain>
    </source>
</reference>
<dbReference type="InterPro" id="IPR036162">
    <property type="entry name" value="Resolvase-like_N_sf"/>
</dbReference>
<keyword evidence="2" id="KW-0233">DNA recombination</keyword>
<dbReference type="RefSeq" id="WP_246213479.1">
    <property type="nucleotide sequence ID" value="NZ_BAAAMZ010000045.1"/>
</dbReference>
<dbReference type="InterPro" id="IPR038109">
    <property type="entry name" value="DNA_bind_recomb_sf"/>
</dbReference>
<feature type="region of interest" description="Disordered" evidence="3">
    <location>
        <begin position="236"/>
        <end position="257"/>
    </location>
</feature>
<feature type="domain" description="Resolvase/invertase-type recombinase catalytic" evidence="4">
    <location>
        <begin position="13"/>
        <end position="163"/>
    </location>
</feature>
<dbReference type="Gene3D" id="3.90.1750.20">
    <property type="entry name" value="Putative Large Serine Recombinase, Chain B, Domain 2"/>
    <property type="match status" value="1"/>
</dbReference>
<dbReference type="PROSITE" id="PS51736">
    <property type="entry name" value="RECOMBINASES_3"/>
    <property type="match status" value="1"/>
</dbReference>
<evidence type="ECO:0000313" key="6">
    <source>
        <dbReference type="EMBL" id="TWF98602.1"/>
    </source>
</evidence>
<name>A0A561UGW4_9ACTN</name>